<dbReference type="InterPro" id="IPR013096">
    <property type="entry name" value="Cupin_2"/>
</dbReference>
<gene>
    <name evidence="3" type="ORF">CWB96_17960</name>
    <name evidence="2" type="ORF">CWB97_15040</name>
</gene>
<organism evidence="3 5">
    <name type="scientific">Pseudoalteromonas citrea</name>
    <dbReference type="NCBI Taxonomy" id="43655"/>
    <lineage>
        <taxon>Bacteria</taxon>
        <taxon>Pseudomonadati</taxon>
        <taxon>Pseudomonadota</taxon>
        <taxon>Gammaproteobacteria</taxon>
        <taxon>Alteromonadales</taxon>
        <taxon>Pseudoalteromonadaceae</taxon>
        <taxon>Pseudoalteromonas</taxon>
    </lineage>
</organism>
<dbReference type="Gene3D" id="2.60.120.10">
    <property type="entry name" value="Jelly Rolls"/>
    <property type="match status" value="1"/>
</dbReference>
<evidence type="ECO:0000259" key="1">
    <source>
        <dbReference type="Pfam" id="PF07883"/>
    </source>
</evidence>
<keyword evidence="4" id="KW-1185">Reference proteome</keyword>
<dbReference type="CDD" id="cd06981">
    <property type="entry name" value="cupin_reut_a1446"/>
    <property type="match status" value="1"/>
</dbReference>
<evidence type="ECO:0000313" key="2">
    <source>
        <dbReference type="EMBL" id="TMP41285.1"/>
    </source>
</evidence>
<dbReference type="OrthoDB" id="9798585at2"/>
<sequence length="104" mass="11967">MHNFLSQLPQDTTQEHFESLISTKQTRIERIVSFGQISPDTGWYDQDEHEWVMVLEGSGTIEFEDGTSTTLNKGDYLNITAHTKHKVTYTAVNQPTIWLAVFYT</sequence>
<comment type="caution">
    <text evidence="3">The sequence shown here is derived from an EMBL/GenBank/DDBJ whole genome shotgun (WGS) entry which is preliminary data.</text>
</comment>
<proteinExistence type="predicted"/>
<dbReference type="Proteomes" id="UP000305730">
    <property type="component" value="Unassembled WGS sequence"/>
</dbReference>
<dbReference type="EMBL" id="PNCL01000106">
    <property type="protein sequence ID" value="TMP55125.1"/>
    <property type="molecule type" value="Genomic_DNA"/>
</dbReference>
<dbReference type="InterPro" id="IPR011051">
    <property type="entry name" value="RmlC_Cupin_sf"/>
</dbReference>
<name>A0A5S3XM57_9GAMM</name>
<reference evidence="4 5" key="2">
    <citation type="submission" date="2019-06" db="EMBL/GenBank/DDBJ databases">
        <title>Co-occurence of chitin degradation, pigmentation and bioactivity in marine Pseudoalteromonas.</title>
        <authorList>
            <person name="Sonnenschein E.C."/>
            <person name="Bech P.K."/>
        </authorList>
    </citation>
    <scope>NUCLEOTIDE SEQUENCE [LARGE SCALE GENOMIC DNA]</scope>
    <source>
        <strain evidence="5">S2231</strain>
        <strain evidence="2 4">S2233</strain>
    </source>
</reference>
<dbReference type="RefSeq" id="WP_119861354.1">
    <property type="nucleotide sequence ID" value="NZ_PNCK01000058.1"/>
</dbReference>
<dbReference type="InterPro" id="IPR014710">
    <property type="entry name" value="RmlC-like_jellyroll"/>
</dbReference>
<dbReference type="Pfam" id="PF07883">
    <property type="entry name" value="Cupin_2"/>
    <property type="match status" value="1"/>
</dbReference>
<evidence type="ECO:0000313" key="3">
    <source>
        <dbReference type="EMBL" id="TMP55125.1"/>
    </source>
</evidence>
<evidence type="ECO:0000313" key="4">
    <source>
        <dbReference type="Proteomes" id="UP000305730"/>
    </source>
</evidence>
<evidence type="ECO:0000313" key="5">
    <source>
        <dbReference type="Proteomes" id="UP000307706"/>
    </source>
</evidence>
<accession>A0A5S3XM57</accession>
<reference evidence="3 5" key="1">
    <citation type="submission" date="2017-12" db="EMBL/GenBank/DDBJ databases">
        <authorList>
            <person name="Paulsen S."/>
            <person name="Gram L.K."/>
        </authorList>
    </citation>
    <scope>NUCLEOTIDE SEQUENCE [LARGE SCALE GENOMIC DNA]</scope>
    <source>
        <strain evidence="3 5">S2231</strain>
        <strain evidence="2">S2233</strain>
    </source>
</reference>
<dbReference type="Proteomes" id="UP000307706">
    <property type="component" value="Unassembled WGS sequence"/>
</dbReference>
<dbReference type="SUPFAM" id="SSF51182">
    <property type="entry name" value="RmlC-like cupins"/>
    <property type="match status" value="1"/>
</dbReference>
<feature type="domain" description="Cupin type-2" evidence="1">
    <location>
        <begin position="46"/>
        <end position="102"/>
    </location>
</feature>
<dbReference type="AlphaFoldDB" id="A0A5S3XM57"/>
<reference evidence="3" key="3">
    <citation type="submission" date="2019-09" db="EMBL/GenBank/DDBJ databases">
        <title>Co-occurence of chitin degradation, pigmentation and bioactivity in marine Pseudoalteromonas.</title>
        <authorList>
            <person name="Sonnenschein E.C."/>
            <person name="Bech P.K."/>
        </authorList>
    </citation>
    <scope>NUCLEOTIDE SEQUENCE</scope>
    <source>
        <strain evidence="3">S2231</strain>
    </source>
</reference>
<dbReference type="EMBL" id="PNCK01000058">
    <property type="protein sequence ID" value="TMP41285.1"/>
    <property type="molecule type" value="Genomic_DNA"/>
</dbReference>
<protein>
    <submittedName>
        <fullName evidence="3">Cupin</fullName>
    </submittedName>
</protein>